<dbReference type="Proteomes" id="UP001214043">
    <property type="component" value="Chromosome"/>
</dbReference>
<keyword evidence="2" id="KW-1185">Reference proteome</keyword>
<organism evidence="1 2">
    <name type="scientific">Hyphococcus flavus</name>
    <dbReference type="NCBI Taxonomy" id="1866326"/>
    <lineage>
        <taxon>Bacteria</taxon>
        <taxon>Pseudomonadati</taxon>
        <taxon>Pseudomonadota</taxon>
        <taxon>Alphaproteobacteria</taxon>
        <taxon>Parvularculales</taxon>
        <taxon>Parvularculaceae</taxon>
        <taxon>Hyphococcus</taxon>
    </lineage>
</organism>
<dbReference type="GO" id="GO:0000266">
    <property type="term" value="P:mitochondrial fission"/>
    <property type="evidence" value="ECO:0007669"/>
    <property type="project" value="TreeGrafter"/>
</dbReference>
<dbReference type="EMBL" id="CP118166">
    <property type="protein sequence ID" value="WDI30425.1"/>
    <property type="molecule type" value="Genomic_DNA"/>
</dbReference>
<protein>
    <submittedName>
        <fullName evidence="1">Mitochondrial fission ELM1 family protein</fullName>
    </submittedName>
</protein>
<reference evidence="1" key="1">
    <citation type="submission" date="2023-02" db="EMBL/GenBank/DDBJ databases">
        <title>Genome sequence of Hyphococcus flavus.</title>
        <authorList>
            <person name="Rong J.-C."/>
            <person name="Zhao Q."/>
            <person name="Yi M."/>
            <person name="Wu J.-Y."/>
        </authorList>
    </citation>
    <scope>NUCLEOTIDE SEQUENCE</scope>
    <source>
        <strain evidence="1">MCCC 1K03223</strain>
    </source>
</reference>
<dbReference type="AlphaFoldDB" id="A0AAE9ZBS5"/>
<dbReference type="KEGG" id="hfl:PUV54_10695"/>
<dbReference type="Pfam" id="PF06258">
    <property type="entry name" value="Mito_fiss_Elm1"/>
    <property type="match status" value="1"/>
</dbReference>
<evidence type="ECO:0000313" key="1">
    <source>
        <dbReference type="EMBL" id="WDI30425.1"/>
    </source>
</evidence>
<gene>
    <name evidence="1" type="ORF">PUV54_10695</name>
</gene>
<dbReference type="InterPro" id="IPR009367">
    <property type="entry name" value="Elm1-like"/>
</dbReference>
<dbReference type="RefSeq" id="WP_274492227.1">
    <property type="nucleotide sequence ID" value="NZ_CP118166.1"/>
</dbReference>
<proteinExistence type="predicted"/>
<name>A0AAE9ZBS5_9PROT</name>
<dbReference type="PANTHER" id="PTHR33986">
    <property type="entry name" value="OS02G0535700 PROTEIN"/>
    <property type="match status" value="1"/>
</dbReference>
<evidence type="ECO:0000313" key="2">
    <source>
        <dbReference type="Proteomes" id="UP001214043"/>
    </source>
</evidence>
<dbReference type="PANTHER" id="PTHR33986:SF15">
    <property type="entry name" value="MITOCHONDRIAL FISSION PROTEIN ELM1"/>
    <property type="match status" value="1"/>
</dbReference>
<sequence>MQSASIPPLGMIDRRGGLWVLTDGKIGDDVQCLAIANALNSNFEKRVVSPRMPWALMSPWGPVDPREAPMAASGPLAGAPPAVVIASGRRAVPHALSLKRASAGRTRIVIMKDPRFGRGAADVLWAPAHDRLTGPNVISTLTSPHGLSEKIMAARQPSSANIGALPKPLLGFVLGGPSGGARYGDKQALELAAHLNSAGNDFASIAITPSRRTPEKFLKALEERVAHERLYIWKGEGSNPYIDILGNADVLIVAADSHNMMSEALASRAGIYAWRPQGLSRKLTWFVDQLEARGDVRPFEDKTEPFDRTPVDATPEIVEAIKARLSL</sequence>
<accession>A0AAE9ZBS5</accession>